<dbReference type="InParanoid" id="A0A3N1HRN5"/>
<feature type="transmembrane region" description="Helical" evidence="2">
    <location>
        <begin position="100"/>
        <end position="121"/>
    </location>
</feature>
<feature type="transmembrane region" description="Helical" evidence="2">
    <location>
        <begin position="42"/>
        <end position="60"/>
    </location>
</feature>
<dbReference type="InterPro" id="IPR029787">
    <property type="entry name" value="Nucleotide_cyclase"/>
</dbReference>
<keyword evidence="2" id="KW-0812">Transmembrane</keyword>
<dbReference type="InterPro" id="IPR000160">
    <property type="entry name" value="GGDEF_dom"/>
</dbReference>
<feature type="compositionally biased region" description="Basic and acidic residues" evidence="1">
    <location>
        <begin position="724"/>
        <end position="734"/>
    </location>
</feature>
<reference evidence="5 6" key="1">
    <citation type="journal article" date="2015" name="Stand. Genomic Sci.">
        <title>Genomic Encyclopedia of Bacterial and Archaeal Type Strains, Phase III: the genomes of soil and plant-associated and newly described type strains.</title>
        <authorList>
            <person name="Whitman W.B."/>
            <person name="Woyke T."/>
            <person name="Klenk H.P."/>
            <person name="Zhou Y."/>
            <person name="Lilburn T.G."/>
            <person name="Beck B.J."/>
            <person name="De Vos P."/>
            <person name="Vandamme P."/>
            <person name="Eisen J.A."/>
            <person name="Garrity G."/>
            <person name="Hugenholtz P."/>
            <person name="Kyrpides N.C."/>
        </authorList>
    </citation>
    <scope>NUCLEOTIDE SEQUENCE [LARGE SCALE GENOMIC DNA]</scope>
    <source>
        <strain evidence="5 6">CECT 7306</strain>
    </source>
</reference>
<proteinExistence type="predicted"/>
<dbReference type="PANTHER" id="PTHR44757:SF2">
    <property type="entry name" value="BIOFILM ARCHITECTURE MAINTENANCE PROTEIN MBAA"/>
    <property type="match status" value="1"/>
</dbReference>
<sequence length="734" mass="77347">MVLLLVALAALAAGVTPLLVCGVATAAVMVVGVLVHRQTNAWLWLLVAAVMATWGVGRLAQAHDVVVAQQVCDALCLVMAGVLVVVVMRWVARARRRPDLFDTVTVLVVVVLAVVQVAQLLGEERPVAALASVQVVITAFLGRLALSRRRLQPAWVTLLLGAVLMSTGGLAEPLAAGAGDLPALALGAGSLLFAVAALLPSSRSALVAEALVERAAGSKVVLAALPLVLAPAGLWAVDRQLGTGALPEALHIAVGTLSAATAVLRAFAATRRLEHQAEHDPLTDLRNRRGLARVHDQAEHPWALLLVDLDDFKDVNDSYGHDAGDQLLLVVRARLLEAVADDGVVARFGGDEFAVLVHPGREVAVAERVVAAMRASVVVDGAGGVSVRCTASVGVTPPVPGLGLSELLTRADVALYAAKGDGRDRARVYAPEQREAVVERLTLTSQVRQLLGGRSPAVGRLEMHYQPLVELRTGEVVGAEALVRWRHPEQGLLAPDAFLGHVATTGLDAELDAAVLAEVLEQMGRWRDQRRRVLPVSVNLTRSSLLDPALADRVADGLARAGVPGRQLRVEITEHEPLPDDDGLAATLQRLRGLGVEVHLDDYGTGYTSLDYLERFPVTLLKVDRSVVQALPGRSQVVAGLAALSRTMRLDVLAEGVETPEQRARLVELGVRYGQGWLFSRPLAAADYAAGVLGDPPPVPPVPPVPAPRLPLAAAPAGPATGRPDGDRTRAGMI</sequence>
<feature type="transmembrane region" description="Helical" evidence="2">
    <location>
        <begin position="127"/>
        <end position="146"/>
    </location>
</feature>
<dbReference type="InterPro" id="IPR052155">
    <property type="entry name" value="Biofilm_reg_signaling"/>
</dbReference>
<feature type="domain" description="EAL" evidence="3">
    <location>
        <begin position="440"/>
        <end position="696"/>
    </location>
</feature>
<keyword evidence="2" id="KW-1133">Transmembrane helix</keyword>
<dbReference type="Pfam" id="PF00563">
    <property type="entry name" value="EAL"/>
    <property type="match status" value="1"/>
</dbReference>
<dbReference type="AlphaFoldDB" id="A0A3N1HRN5"/>
<dbReference type="CDD" id="cd01948">
    <property type="entry name" value="EAL"/>
    <property type="match status" value="1"/>
</dbReference>
<dbReference type="Pfam" id="PF00990">
    <property type="entry name" value="GGDEF"/>
    <property type="match status" value="1"/>
</dbReference>
<feature type="transmembrane region" description="Helical" evidence="2">
    <location>
        <begin position="181"/>
        <end position="199"/>
    </location>
</feature>
<dbReference type="SUPFAM" id="SSF141868">
    <property type="entry name" value="EAL domain-like"/>
    <property type="match status" value="1"/>
</dbReference>
<feature type="compositionally biased region" description="Pro residues" evidence="1">
    <location>
        <begin position="697"/>
        <end position="709"/>
    </location>
</feature>
<feature type="transmembrane region" description="Helical" evidence="2">
    <location>
        <begin position="66"/>
        <end position="88"/>
    </location>
</feature>
<dbReference type="Gene3D" id="3.30.70.270">
    <property type="match status" value="1"/>
</dbReference>
<evidence type="ECO:0000313" key="5">
    <source>
        <dbReference type="EMBL" id="ROP45022.1"/>
    </source>
</evidence>
<dbReference type="InterPro" id="IPR043128">
    <property type="entry name" value="Rev_trsase/Diguanyl_cyclase"/>
</dbReference>
<dbReference type="Proteomes" id="UP000276232">
    <property type="component" value="Unassembled WGS sequence"/>
</dbReference>
<dbReference type="PANTHER" id="PTHR44757">
    <property type="entry name" value="DIGUANYLATE CYCLASE DGCP"/>
    <property type="match status" value="1"/>
</dbReference>
<evidence type="ECO:0000313" key="6">
    <source>
        <dbReference type="Proteomes" id="UP000276232"/>
    </source>
</evidence>
<feature type="transmembrane region" description="Helical" evidence="2">
    <location>
        <begin position="153"/>
        <end position="175"/>
    </location>
</feature>
<evidence type="ECO:0000256" key="2">
    <source>
        <dbReference type="SAM" id="Phobius"/>
    </source>
</evidence>
<name>A0A3N1HRN5_9ACTN</name>
<dbReference type="Gene3D" id="3.20.20.450">
    <property type="entry name" value="EAL domain"/>
    <property type="match status" value="1"/>
</dbReference>
<keyword evidence="2" id="KW-0472">Membrane</keyword>
<dbReference type="PROSITE" id="PS50883">
    <property type="entry name" value="EAL"/>
    <property type="match status" value="1"/>
</dbReference>
<evidence type="ECO:0000259" key="3">
    <source>
        <dbReference type="PROSITE" id="PS50883"/>
    </source>
</evidence>
<evidence type="ECO:0000259" key="4">
    <source>
        <dbReference type="PROSITE" id="PS50887"/>
    </source>
</evidence>
<feature type="region of interest" description="Disordered" evidence="1">
    <location>
        <begin position="697"/>
        <end position="734"/>
    </location>
</feature>
<feature type="domain" description="GGDEF" evidence="4">
    <location>
        <begin position="300"/>
        <end position="431"/>
    </location>
</feature>
<feature type="compositionally biased region" description="Low complexity" evidence="1">
    <location>
        <begin position="710"/>
        <end position="723"/>
    </location>
</feature>
<dbReference type="NCBIfam" id="TIGR00254">
    <property type="entry name" value="GGDEF"/>
    <property type="match status" value="1"/>
</dbReference>
<dbReference type="PROSITE" id="PS50887">
    <property type="entry name" value="GGDEF"/>
    <property type="match status" value="1"/>
</dbReference>
<dbReference type="SMART" id="SM00267">
    <property type="entry name" value="GGDEF"/>
    <property type="match status" value="1"/>
</dbReference>
<dbReference type="InterPro" id="IPR035919">
    <property type="entry name" value="EAL_sf"/>
</dbReference>
<comment type="caution">
    <text evidence="5">The sequence shown here is derived from an EMBL/GenBank/DDBJ whole genome shotgun (WGS) entry which is preliminary data.</text>
</comment>
<accession>A0A3N1HRN5</accession>
<evidence type="ECO:0000256" key="1">
    <source>
        <dbReference type="SAM" id="MobiDB-lite"/>
    </source>
</evidence>
<dbReference type="CDD" id="cd01949">
    <property type="entry name" value="GGDEF"/>
    <property type="match status" value="1"/>
</dbReference>
<dbReference type="EMBL" id="RJKN01000002">
    <property type="protein sequence ID" value="ROP45022.1"/>
    <property type="molecule type" value="Genomic_DNA"/>
</dbReference>
<gene>
    <name evidence="5" type="ORF">EDC03_1152</name>
</gene>
<dbReference type="SMART" id="SM00052">
    <property type="entry name" value="EAL"/>
    <property type="match status" value="1"/>
</dbReference>
<dbReference type="InterPro" id="IPR001633">
    <property type="entry name" value="EAL_dom"/>
</dbReference>
<feature type="transmembrane region" description="Helical" evidence="2">
    <location>
        <begin position="6"/>
        <end position="35"/>
    </location>
</feature>
<feature type="transmembrane region" description="Helical" evidence="2">
    <location>
        <begin position="220"/>
        <end position="237"/>
    </location>
</feature>
<organism evidence="5 6">
    <name type="scientific">Pseudokineococcus lusitanus</name>
    <dbReference type="NCBI Taxonomy" id="763993"/>
    <lineage>
        <taxon>Bacteria</taxon>
        <taxon>Bacillati</taxon>
        <taxon>Actinomycetota</taxon>
        <taxon>Actinomycetes</taxon>
        <taxon>Kineosporiales</taxon>
        <taxon>Kineosporiaceae</taxon>
        <taxon>Pseudokineococcus</taxon>
    </lineage>
</organism>
<keyword evidence="6" id="KW-1185">Reference proteome</keyword>
<protein>
    <submittedName>
        <fullName evidence="5">Diguanylate cyclase (GGDEF)-like protein</fullName>
    </submittedName>
</protein>
<dbReference type="SUPFAM" id="SSF55073">
    <property type="entry name" value="Nucleotide cyclase"/>
    <property type="match status" value="1"/>
</dbReference>